<dbReference type="InterPro" id="IPR027417">
    <property type="entry name" value="P-loop_NTPase"/>
</dbReference>
<accession>A0A6N9U6F1</accession>
<dbReference type="SMART" id="SM00028">
    <property type="entry name" value="TPR"/>
    <property type="match status" value="4"/>
</dbReference>
<dbReference type="PANTHER" id="PTHR47691">
    <property type="entry name" value="REGULATOR-RELATED"/>
    <property type="match status" value="1"/>
</dbReference>
<dbReference type="Proteomes" id="UP000471293">
    <property type="component" value="Unassembled WGS sequence"/>
</dbReference>
<protein>
    <submittedName>
        <fullName evidence="2">Tetratricopeptide repeat protein</fullName>
    </submittedName>
</protein>
<evidence type="ECO:0000313" key="3">
    <source>
        <dbReference type="Proteomes" id="UP000471293"/>
    </source>
</evidence>
<dbReference type="Gene3D" id="1.25.40.10">
    <property type="entry name" value="Tetratricopeptide repeat domain"/>
    <property type="match status" value="2"/>
</dbReference>
<dbReference type="RefSeq" id="WP_164347138.1">
    <property type="nucleotide sequence ID" value="NZ_JAAGLQ010000491.1"/>
</dbReference>
<reference evidence="2 3" key="1">
    <citation type="submission" date="2020-01" db="EMBL/GenBank/DDBJ databases">
        <title>Insect and environment-associated Actinomycetes.</title>
        <authorList>
            <person name="Currrie C."/>
            <person name="Chevrette M."/>
            <person name="Carlson C."/>
            <person name="Stubbendieck R."/>
            <person name="Wendt-Pienkowski E."/>
        </authorList>
    </citation>
    <scope>NUCLEOTIDE SEQUENCE [LARGE SCALE GENOMIC DNA]</scope>
    <source>
        <strain evidence="2 3">SID11342</strain>
    </source>
</reference>
<evidence type="ECO:0000313" key="2">
    <source>
        <dbReference type="EMBL" id="NEA18239.1"/>
    </source>
</evidence>
<gene>
    <name evidence="2" type="ORF">G3I29_22545</name>
</gene>
<comment type="caution">
    <text evidence="2">The sequence shown here is derived from an EMBL/GenBank/DDBJ whole genome shotgun (WGS) entry which is preliminary data.</text>
</comment>
<dbReference type="SUPFAM" id="SSF52540">
    <property type="entry name" value="P-loop containing nucleoside triphosphate hydrolases"/>
    <property type="match status" value="1"/>
</dbReference>
<evidence type="ECO:0000256" key="1">
    <source>
        <dbReference type="SAM" id="Coils"/>
    </source>
</evidence>
<keyword evidence="1" id="KW-0175">Coiled coil</keyword>
<dbReference type="AlphaFoldDB" id="A0A6N9U6F1"/>
<sequence>MEASRLEALYSALAACGTDRNSPAWDALNHVLKTTSGTDEAVARLLPPDEAAPEDTRTAWRQLARELDRLASHDAGTDHALTHWLRRHAPPPPSATGNVIGGNSVLHGPSVQARDVHGGIHFHAGAARPHSPAPRQLPPVTARFVDREADRRVLDEVRTGTAAHASRIVVVTGLAGAGKTALVTHWLSEHAGGFPDGHLYADLGGHADDGESGPVPAGTVLEAFLVALGVRAVPAGTARRSALWRSVTSELRLAVLLDNAFTAAQVRPLLLGTPTGLTVVTSRNSLTGLRADGARVHRLDGLPAESAVELLATGGGARVTQEPAAAREVVRLCGRLPLAVGLASAQLAVRPHRSVSALADSLTHGDGAVGTLRVDGEAVMRTALDLSYELLPDASATLYRMMGLLPTDRYDLFMLAAVLDGGRAPDSAHLIDMTVQTLLEANLLEETGPGIHRLHDVVRPHARRMGEEREERESRDRSLRRFVDWCLATSAAAESILTPSHRMPEEATAGDTVTATPLAGPEEALIWLDTHRNGIMGAIRHCAHAGWHTSCWRLTDLAWPLFLRLRPTDLWIEAHRLGLEAARRSGSRAGEGRMLTSGAIGLRDAGRYEEACDWYRQALDMAVADGDVRQQAQSLSGLGHVSLLALRLDEAREHFEHTLRLRESIGYRRGVALTRRRLGETALASGDLASAARHLRQAAAELAALEETYEQTRVEALLGHVLDLGGEHDEGARRLTEALRRFREGRSRSEHWEARCLEWLGTSAESRGDPADAAAHYQAARTLFGRLDPAAVERLDDRLRRL</sequence>
<organism evidence="2 3">
    <name type="scientific">Streptomyces halstedii</name>
    <dbReference type="NCBI Taxonomy" id="1944"/>
    <lineage>
        <taxon>Bacteria</taxon>
        <taxon>Bacillati</taxon>
        <taxon>Actinomycetota</taxon>
        <taxon>Actinomycetes</taxon>
        <taxon>Kitasatosporales</taxon>
        <taxon>Streptomycetaceae</taxon>
        <taxon>Streptomyces</taxon>
    </lineage>
</organism>
<feature type="coiled-coil region" evidence="1">
    <location>
        <begin position="688"/>
        <end position="715"/>
    </location>
</feature>
<dbReference type="Gene3D" id="3.40.50.300">
    <property type="entry name" value="P-loop containing nucleotide triphosphate hydrolases"/>
    <property type="match status" value="1"/>
</dbReference>
<dbReference type="PANTHER" id="PTHR47691:SF3">
    <property type="entry name" value="HTH-TYPE TRANSCRIPTIONAL REGULATOR RV0890C-RELATED"/>
    <property type="match status" value="1"/>
</dbReference>
<dbReference type="Pfam" id="PF13424">
    <property type="entry name" value="TPR_12"/>
    <property type="match status" value="1"/>
</dbReference>
<name>A0A6N9U6F1_STRHA</name>
<proteinExistence type="predicted"/>
<dbReference type="EMBL" id="JAAGLQ010000491">
    <property type="protein sequence ID" value="NEA18239.1"/>
    <property type="molecule type" value="Genomic_DNA"/>
</dbReference>
<dbReference type="InterPro" id="IPR011990">
    <property type="entry name" value="TPR-like_helical_dom_sf"/>
</dbReference>
<dbReference type="InterPro" id="IPR019734">
    <property type="entry name" value="TPR_rpt"/>
</dbReference>
<dbReference type="SUPFAM" id="SSF48452">
    <property type="entry name" value="TPR-like"/>
    <property type="match status" value="1"/>
</dbReference>